<proteinExistence type="predicted"/>
<protein>
    <recommendedName>
        <fullName evidence="4">PEGA domain-containing protein</fullName>
    </recommendedName>
</protein>
<reference evidence="2 3" key="1">
    <citation type="journal article" date="2016" name="Nat. Commun.">
        <title>Thousands of microbial genomes shed light on interconnected biogeochemical processes in an aquifer system.</title>
        <authorList>
            <person name="Anantharaman K."/>
            <person name="Brown C.T."/>
            <person name="Hug L.A."/>
            <person name="Sharon I."/>
            <person name="Castelle C.J."/>
            <person name="Probst A.J."/>
            <person name="Thomas B.C."/>
            <person name="Singh A."/>
            <person name="Wilkins M.J."/>
            <person name="Karaoz U."/>
            <person name="Brodie E.L."/>
            <person name="Williams K.H."/>
            <person name="Hubbard S.S."/>
            <person name="Banfield J.F."/>
        </authorList>
    </citation>
    <scope>NUCLEOTIDE SEQUENCE [LARGE SCALE GENOMIC DNA]</scope>
</reference>
<evidence type="ECO:0000313" key="2">
    <source>
        <dbReference type="EMBL" id="OGB85515.1"/>
    </source>
</evidence>
<sequence>MLVVILLTIGLLACGGGGSSSTLPPANDNSGGTYNPPPDNPNPPNDPTPPPAVEEPPVLTVRVINNVSAPVVMADVKASHGGLMWSEQTNGDGRARMVLDGLDKTDANNVVVEVRKDGYQSTSQPIALSPQDDQTFAEMQIVPVGDELSSTLHLQLWNNATGVVVVSDISGNRVTKVLSPTGFTSVEFTPLVCSEIKMEVRVDGYEAYVERIAYTVISNMSYVLRLEPSDLFHLADPVCPALSCDYLYSSATTWLPTLGENGARLQLNMPSDFQAGVIADGDSMLLCLSYSGNTALIPLEAAGTHAPSSVGEIAFLAKLGAVDFAATIGDGAKELLSSGDPQLAAAIAGTGGSVIASIIMNGGYGPVAAFPGTFTYQQAINKVQEAFWQKAERMILMVAAGAMTGAKYGPPSAIFGARVGLVAAGLTGNSVGFSDAFSTFDQLVRDTIGVDWPADQRFVVIKNPLVSLSVVVAGSLQPWPMGTMWAIVPVEPISLHLYAGDLSQTSVAAGDTQTFYWHLGFGDAISEIVGWRADSLTVWTDDPTVASVTSKSNGYGIQIEAHQVGTTTLRALYQSPPPFNDRPPLPVALHPINVTTGSGSTGWIVCGFNNWDDDRLTVLWSIDSASYDRAVDVYSMSGKETNAVAVSPGPHTVYVKWFDADTGQYYTKQQTNTVMADQTTTYVFDLDEHLSATVYYTLSVDTQPVNGDIYANGWLLGNGYAESDYPAGTSINLSFGEVASYSTPVDQNFTLNGNANKVGIYSPIGPNQCRLIIDTEPIAGEIYINGDLVGEGHYESDYDSGSFIHLHYGDVWNYISPSNEDFTITADTNRLATYTYVSPPIDKRDLTVYCEPGGIGAPITVDWSGGHADGIDSLEVKDLDDGTQVTIAFGPVADYIAPDPIVFDIHSDITKVGTYEYDPEPIPATVIVKTHNIGVDVWLNGENQGSGQHNGSNCHGMWTVTKTFNVGDTVLIHWHQAGSWQMPNDVTITDLPLEGVTLERWPERINTGGLTYTQFTWPKWYDGLRYVNARFSPSISSGNIYIKDTTGQYHSVQDISWYIDGSLYNGFEFPTETGNNSHIFTAGGSYQVVLESWLGDTCRRAMQNIGW</sequence>
<dbReference type="EMBL" id="METE01000002">
    <property type="protein sequence ID" value="OGB85515.1"/>
    <property type="molecule type" value="Genomic_DNA"/>
</dbReference>
<dbReference type="AlphaFoldDB" id="A0A1F4PPH2"/>
<evidence type="ECO:0000313" key="3">
    <source>
        <dbReference type="Proteomes" id="UP000179010"/>
    </source>
</evidence>
<feature type="compositionally biased region" description="Pro residues" evidence="1">
    <location>
        <begin position="35"/>
        <end position="54"/>
    </location>
</feature>
<dbReference type="Proteomes" id="UP000179010">
    <property type="component" value="Unassembled WGS sequence"/>
</dbReference>
<name>A0A1F4PPH2_UNCK3</name>
<evidence type="ECO:0008006" key="4">
    <source>
        <dbReference type="Google" id="ProtNLM"/>
    </source>
</evidence>
<gene>
    <name evidence="2" type="ORF">A2994_00625</name>
</gene>
<feature type="region of interest" description="Disordered" evidence="1">
    <location>
        <begin position="17"/>
        <end position="55"/>
    </location>
</feature>
<accession>A0A1F4PPH2</accession>
<dbReference type="STRING" id="1798539.A2994_00625"/>
<evidence type="ECO:0000256" key="1">
    <source>
        <dbReference type="SAM" id="MobiDB-lite"/>
    </source>
</evidence>
<organism evidence="2 3">
    <name type="scientific">candidate division Kazan bacterium RIFCSPLOWO2_01_FULL_48_13</name>
    <dbReference type="NCBI Taxonomy" id="1798539"/>
    <lineage>
        <taxon>Bacteria</taxon>
        <taxon>Bacteria division Kazan-3B-28</taxon>
    </lineage>
</organism>
<comment type="caution">
    <text evidence="2">The sequence shown here is derived from an EMBL/GenBank/DDBJ whole genome shotgun (WGS) entry which is preliminary data.</text>
</comment>